<dbReference type="Pfam" id="PF13450">
    <property type="entry name" value="NAD_binding_8"/>
    <property type="match status" value="1"/>
</dbReference>
<protein>
    <submittedName>
        <fullName evidence="12">Major facilitator superfamily domain-containing protein</fullName>
    </submittedName>
</protein>
<dbReference type="RefSeq" id="XP_024670874.1">
    <property type="nucleotide sequence ID" value="XM_024815202.1"/>
</dbReference>
<feature type="transmembrane region" description="Helical" evidence="11">
    <location>
        <begin position="627"/>
        <end position="647"/>
    </location>
</feature>
<dbReference type="EMBL" id="KZ559147">
    <property type="protein sequence ID" value="PLB36862.1"/>
    <property type="molecule type" value="Genomic_DNA"/>
</dbReference>
<feature type="transmembrane region" description="Helical" evidence="11">
    <location>
        <begin position="824"/>
        <end position="846"/>
    </location>
</feature>
<gene>
    <name evidence="12" type="ORF">BDW47DRAFT_118375</name>
</gene>
<evidence type="ECO:0000256" key="2">
    <source>
        <dbReference type="ARBA" id="ARBA00022448"/>
    </source>
</evidence>
<evidence type="ECO:0000313" key="13">
    <source>
        <dbReference type="Proteomes" id="UP000234585"/>
    </source>
</evidence>
<dbReference type="SUPFAM" id="SSF51905">
    <property type="entry name" value="FAD/NAD(P)-binding domain"/>
    <property type="match status" value="2"/>
</dbReference>
<feature type="transmembrane region" description="Helical" evidence="11">
    <location>
        <begin position="769"/>
        <end position="788"/>
    </location>
</feature>
<feature type="transmembrane region" description="Helical" evidence="11">
    <location>
        <begin position="800"/>
        <end position="818"/>
    </location>
</feature>
<feature type="transmembrane region" description="Helical" evidence="11">
    <location>
        <begin position="365"/>
        <end position="387"/>
    </location>
</feature>
<evidence type="ECO:0000256" key="5">
    <source>
        <dbReference type="ARBA" id="ARBA00022692"/>
    </source>
</evidence>
<dbReference type="GO" id="GO:0050661">
    <property type="term" value="F:NADP binding"/>
    <property type="evidence" value="ECO:0007669"/>
    <property type="project" value="InterPro"/>
</dbReference>
<evidence type="ECO:0000256" key="4">
    <source>
        <dbReference type="ARBA" id="ARBA00022630"/>
    </source>
</evidence>
<evidence type="ECO:0000313" key="12">
    <source>
        <dbReference type="EMBL" id="PLB36862.1"/>
    </source>
</evidence>
<keyword evidence="5 11" id="KW-0812">Transmembrane</keyword>
<keyword evidence="7 11" id="KW-1133">Transmembrane helix</keyword>
<dbReference type="GeneID" id="36522362"/>
<evidence type="ECO:0000256" key="6">
    <source>
        <dbReference type="ARBA" id="ARBA00022827"/>
    </source>
</evidence>
<keyword evidence="4" id="KW-0285">Flavoprotein</keyword>
<dbReference type="GO" id="GO:0005886">
    <property type="term" value="C:plasma membrane"/>
    <property type="evidence" value="ECO:0007669"/>
    <property type="project" value="UniProtKB-SubCell"/>
</dbReference>
<accession>A0A2I2F8A6</accession>
<evidence type="ECO:0000256" key="11">
    <source>
        <dbReference type="SAM" id="Phobius"/>
    </source>
</evidence>
<sequence length="921" mass="103223">MTRHQIRRVAVIGAGISGVVTAAHLLSAGLEVTVFERNQAAGGVWLYDKRKPHDPHYPAVKPSKGEETVHGTDEAAVLLEHAPPGPCYEGLKNNVPTPLLRLTFNAWAPGTPDFVSHQVIKEYIQDTAETGGSEEVTIYGAKVTHVCKVGPVWRVSWVTRRGAARDAGSAREKTAYFDAVIVASGHYHAPRVPDTPGLATAKANHPSRISHSKEYRSPRDYKNMTVLLVGGGVSSVDIARELGPVAKKVYQSTRNGKFDPPSSLLPKNAVRVSEIVGLEGSSDKELSPLTAHLQTGQILRDIDAIIFCTGYHMTVPFFPEYHNDNISADQADEKVLVTDGNQVHNLHKDIFYIQDPTLAFVGVPYYTATFTLFEFQAMAVAAVFSGIASLPTTKNMRTEYLAKLKRLGAGKQFHSLKDVEDIYVRELVEWVNNGRSAFHLPPIEGHTKQWFQARKAYKEHRAIEPSPRAIREAPKRRWVSYIWDTFDKSPEERRLLFKLDTAILTFASLGSYSIFVPVTHSLMPNRKEDLGLYGNELNYMQACWTVGYVIGEIPSNLLLTRIRPRYWIPAMELLWTVLTFSLSRCNTATQFYVLRFFVGLAESTFYPGMQYIIGSWYRKDELAKRSCIFHTSSGIAAMFSGYLMAAVYNLEGRGGFRGWQLFVVDGIISLPIALSGFFILPDVPEISSPWYLSEREVELAQKRMELEGRKNRQPFTKKKFKKIFSSWHIYLLTIAYIAFNNAGTGSQPVFQQYLKSSKDPKYTVAQINAYPTTTNAVQVVTTLIYAWTSDSILNGKRWPPIIFGASINVICYVSLAVWDIPESWRWACYILCGAGSGISGLLMAWAQEICSEDNEERALVIGSMNEMAYVFQAWLPQVVWQQVDAPQYQKGFITVTILSIILIVTTCGIFSIQNSEAKSHR</sequence>
<dbReference type="GO" id="GO:0004499">
    <property type="term" value="F:N,N-dimethylaniline monooxygenase activity"/>
    <property type="evidence" value="ECO:0007669"/>
    <property type="project" value="InterPro"/>
</dbReference>
<dbReference type="PANTHER" id="PTHR43791">
    <property type="entry name" value="PERMEASE-RELATED"/>
    <property type="match status" value="1"/>
</dbReference>
<keyword evidence="8" id="KW-0560">Oxidoreductase</keyword>
<dbReference type="InterPro" id="IPR020946">
    <property type="entry name" value="Flavin_mOase-like"/>
</dbReference>
<feature type="transmembrane region" description="Helical" evidence="11">
    <location>
        <begin position="539"/>
        <end position="559"/>
    </location>
</feature>
<evidence type="ECO:0000256" key="8">
    <source>
        <dbReference type="ARBA" id="ARBA00023002"/>
    </source>
</evidence>
<evidence type="ECO:0000256" key="7">
    <source>
        <dbReference type="ARBA" id="ARBA00022989"/>
    </source>
</evidence>
<dbReference type="Gene3D" id="3.50.50.60">
    <property type="entry name" value="FAD/NAD(P)-binding domain"/>
    <property type="match status" value="2"/>
</dbReference>
<comment type="similarity">
    <text evidence="10">Belongs to the major facilitator superfamily. Allantoate permease family.</text>
</comment>
<dbReference type="InterPro" id="IPR011701">
    <property type="entry name" value="MFS"/>
</dbReference>
<feature type="transmembrane region" description="Helical" evidence="11">
    <location>
        <begin position="589"/>
        <end position="606"/>
    </location>
</feature>
<dbReference type="AlphaFoldDB" id="A0A2I2F8A6"/>
<dbReference type="GO" id="GO:0050660">
    <property type="term" value="F:flavin adenine dinucleotide binding"/>
    <property type="evidence" value="ECO:0007669"/>
    <property type="project" value="InterPro"/>
</dbReference>
<dbReference type="Proteomes" id="UP000234585">
    <property type="component" value="Unassembled WGS sequence"/>
</dbReference>
<name>A0A2I2F8A6_ASPCN</name>
<dbReference type="InterPro" id="IPR036259">
    <property type="entry name" value="MFS_trans_sf"/>
</dbReference>
<proteinExistence type="inferred from homology"/>
<keyword evidence="13" id="KW-1185">Reference proteome</keyword>
<feature type="transmembrane region" description="Helical" evidence="11">
    <location>
        <begin position="659"/>
        <end position="680"/>
    </location>
</feature>
<feature type="transmembrane region" description="Helical" evidence="11">
    <location>
        <begin position="727"/>
        <end position="749"/>
    </location>
</feature>
<dbReference type="GO" id="GO:0022857">
    <property type="term" value="F:transmembrane transporter activity"/>
    <property type="evidence" value="ECO:0007669"/>
    <property type="project" value="InterPro"/>
</dbReference>
<dbReference type="PANTHER" id="PTHR43791:SF39">
    <property type="entry name" value="TRANSPORTER LIZ1_SEO1, PUTATIVE (AFU_ORTHOLOGUE AFUA_3G00980)-RELATED"/>
    <property type="match status" value="1"/>
</dbReference>
<dbReference type="InterPro" id="IPR036188">
    <property type="entry name" value="FAD/NAD-bd_sf"/>
</dbReference>
<dbReference type="SUPFAM" id="SSF103473">
    <property type="entry name" value="MFS general substrate transporter"/>
    <property type="match status" value="1"/>
</dbReference>
<evidence type="ECO:0000256" key="3">
    <source>
        <dbReference type="ARBA" id="ARBA00022475"/>
    </source>
</evidence>
<evidence type="ECO:0000256" key="9">
    <source>
        <dbReference type="ARBA" id="ARBA00023136"/>
    </source>
</evidence>
<dbReference type="FunFam" id="1.20.1250.20:FF:000386">
    <property type="entry name" value="MFS general substrate transporter"/>
    <property type="match status" value="1"/>
</dbReference>
<dbReference type="PRINTS" id="PR00419">
    <property type="entry name" value="ADXRDTASE"/>
</dbReference>
<comment type="subcellular location">
    <subcellularLocation>
        <location evidence="1">Cell membrane</location>
        <topology evidence="1">Multi-pass membrane protein</topology>
    </subcellularLocation>
</comment>
<evidence type="ECO:0000256" key="10">
    <source>
        <dbReference type="ARBA" id="ARBA00037968"/>
    </source>
</evidence>
<dbReference type="FunFam" id="1.20.1250.20:FF:000065">
    <property type="entry name" value="Putative MFS pantothenate transporter"/>
    <property type="match status" value="1"/>
</dbReference>
<keyword evidence="9 11" id="KW-0472">Membrane</keyword>
<reference evidence="12 13" key="1">
    <citation type="submission" date="2017-12" db="EMBL/GenBank/DDBJ databases">
        <authorList>
            <consortium name="DOE Joint Genome Institute"/>
            <person name="Haridas S."/>
            <person name="Kjaerbolling I."/>
            <person name="Vesth T.C."/>
            <person name="Frisvad J.C."/>
            <person name="Nybo J.L."/>
            <person name="Theobald S."/>
            <person name="Kuo A."/>
            <person name="Bowyer P."/>
            <person name="Matsuda Y."/>
            <person name="Mondo S."/>
            <person name="Lyhne E.K."/>
            <person name="Kogle M.E."/>
            <person name="Clum A."/>
            <person name="Lipzen A."/>
            <person name="Salamov A."/>
            <person name="Ngan C.Y."/>
            <person name="Daum C."/>
            <person name="Chiniquy J."/>
            <person name="Barry K."/>
            <person name="LaButti K."/>
            <person name="Simmons B.A."/>
            <person name="Magnuson J.K."/>
            <person name="Mortensen U.H."/>
            <person name="Larsen T.O."/>
            <person name="Grigoriev I.V."/>
            <person name="Baker S.E."/>
            <person name="Andersen M.R."/>
            <person name="Nordberg H.P."/>
            <person name="Cantor M.N."/>
            <person name="Hua S.X."/>
        </authorList>
    </citation>
    <scope>NUCLEOTIDE SEQUENCE [LARGE SCALE GENOMIC DNA]</scope>
    <source>
        <strain evidence="12 13">CBS 102.13</strain>
    </source>
</reference>
<organism evidence="12 13">
    <name type="scientific">Aspergillus candidus</name>
    <dbReference type="NCBI Taxonomy" id="41067"/>
    <lineage>
        <taxon>Eukaryota</taxon>
        <taxon>Fungi</taxon>
        <taxon>Dikarya</taxon>
        <taxon>Ascomycota</taxon>
        <taxon>Pezizomycotina</taxon>
        <taxon>Eurotiomycetes</taxon>
        <taxon>Eurotiomycetidae</taxon>
        <taxon>Eurotiales</taxon>
        <taxon>Aspergillaceae</taxon>
        <taxon>Aspergillus</taxon>
        <taxon>Aspergillus subgen. Circumdati</taxon>
    </lineage>
</organism>
<dbReference type="OrthoDB" id="3639251at2759"/>
<keyword evidence="6" id="KW-0274">FAD</keyword>
<keyword evidence="2" id="KW-0813">Transport</keyword>
<dbReference type="Pfam" id="PF07690">
    <property type="entry name" value="MFS_1"/>
    <property type="match status" value="1"/>
</dbReference>
<keyword evidence="3" id="KW-1003">Cell membrane</keyword>
<dbReference type="Pfam" id="PF00743">
    <property type="entry name" value="FMO-like"/>
    <property type="match status" value="2"/>
</dbReference>
<feature type="transmembrane region" description="Helical" evidence="11">
    <location>
        <begin position="892"/>
        <end position="912"/>
    </location>
</feature>
<evidence type="ECO:0000256" key="1">
    <source>
        <dbReference type="ARBA" id="ARBA00004651"/>
    </source>
</evidence>
<dbReference type="Gene3D" id="1.20.1250.20">
    <property type="entry name" value="MFS general substrate transporter like domains"/>
    <property type="match status" value="2"/>
</dbReference>
<feature type="transmembrane region" description="Helical" evidence="11">
    <location>
        <begin position="495"/>
        <end position="519"/>
    </location>
</feature>